<keyword evidence="3" id="KW-1185">Reference proteome</keyword>
<dbReference type="Pfam" id="PF20398">
    <property type="entry name" value="DUF6691"/>
    <property type="match status" value="1"/>
</dbReference>
<proteinExistence type="predicted"/>
<dbReference type="Proteomes" id="UP001315278">
    <property type="component" value="Unassembled WGS sequence"/>
</dbReference>
<reference evidence="3" key="1">
    <citation type="journal article" date="2021" name="ISME J.">
        <title>Evolutionary origin and ecological implication of a unique nif island in free-living Bradyrhizobium lineages.</title>
        <authorList>
            <person name="Tao J."/>
        </authorList>
    </citation>
    <scope>NUCLEOTIDE SEQUENCE [LARGE SCALE GENOMIC DNA]</scope>
    <source>
        <strain evidence="3">SZCCT0434</strain>
    </source>
</reference>
<feature type="transmembrane region" description="Helical" evidence="1">
    <location>
        <begin position="41"/>
        <end position="61"/>
    </location>
</feature>
<keyword evidence="1" id="KW-1133">Transmembrane helix</keyword>
<protein>
    <submittedName>
        <fullName evidence="2">YeeE/YedE family protein</fullName>
    </submittedName>
</protein>
<accession>A0ABS5FFH4</accession>
<evidence type="ECO:0000256" key="1">
    <source>
        <dbReference type="SAM" id="Phobius"/>
    </source>
</evidence>
<evidence type="ECO:0000313" key="2">
    <source>
        <dbReference type="EMBL" id="MBR0795106.1"/>
    </source>
</evidence>
<feature type="transmembrane region" description="Helical" evidence="1">
    <location>
        <begin position="107"/>
        <end position="129"/>
    </location>
</feature>
<dbReference type="RefSeq" id="WP_212397634.1">
    <property type="nucleotide sequence ID" value="NZ_JAFCJH010000005.1"/>
</dbReference>
<sequence length="154" mass="15908">MPAIVASFICGLIFGAGLLISGMTDPQKVLGFLDIFGAWDATLAFVMGGAVAVSAVGFAIARQRSAPALAAQFRWPDRSDIDAPLVTGAVLFGIGWGLAGICPGPALVNFAGLSTPIVVFVVAMILGMIGYELWRRRATAPDTIDTALPSRADG</sequence>
<comment type="caution">
    <text evidence="2">The sequence shown here is derived from an EMBL/GenBank/DDBJ whole genome shotgun (WGS) entry which is preliminary data.</text>
</comment>
<dbReference type="InterPro" id="IPR046513">
    <property type="entry name" value="DUF6691"/>
</dbReference>
<dbReference type="EMBL" id="JAFCJH010000005">
    <property type="protein sequence ID" value="MBR0795106.1"/>
    <property type="molecule type" value="Genomic_DNA"/>
</dbReference>
<keyword evidence="1" id="KW-0472">Membrane</keyword>
<gene>
    <name evidence="2" type="ORF">JQ615_06890</name>
</gene>
<organism evidence="2 3">
    <name type="scientific">Bradyrhizobium jicamae</name>
    <dbReference type="NCBI Taxonomy" id="280332"/>
    <lineage>
        <taxon>Bacteria</taxon>
        <taxon>Pseudomonadati</taxon>
        <taxon>Pseudomonadota</taxon>
        <taxon>Alphaproteobacteria</taxon>
        <taxon>Hyphomicrobiales</taxon>
        <taxon>Nitrobacteraceae</taxon>
        <taxon>Bradyrhizobium</taxon>
    </lineage>
</organism>
<name>A0ABS5FFH4_9BRAD</name>
<feature type="transmembrane region" description="Helical" evidence="1">
    <location>
        <begin position="81"/>
        <end position="101"/>
    </location>
</feature>
<keyword evidence="1" id="KW-0812">Transmembrane</keyword>
<evidence type="ECO:0000313" key="3">
    <source>
        <dbReference type="Proteomes" id="UP001315278"/>
    </source>
</evidence>